<dbReference type="PROSITE" id="PS51462">
    <property type="entry name" value="NUDIX"/>
    <property type="match status" value="1"/>
</dbReference>
<evidence type="ECO:0000256" key="1">
    <source>
        <dbReference type="ARBA" id="ARBA00005582"/>
    </source>
</evidence>
<dbReference type="SUPFAM" id="SSF55811">
    <property type="entry name" value="Nudix"/>
    <property type="match status" value="1"/>
</dbReference>
<dbReference type="EMBL" id="JAUSTM010000013">
    <property type="protein sequence ID" value="MDQ0222865.1"/>
    <property type="molecule type" value="Genomic_DNA"/>
</dbReference>
<proteinExistence type="inferred from homology"/>
<keyword evidence="2 4" id="KW-0378">Hydrolase</keyword>
<dbReference type="GO" id="GO:0035539">
    <property type="term" value="F:8-oxo-7,8-dihydrodeoxyguanosine triphosphate pyrophosphatase activity"/>
    <property type="evidence" value="ECO:0007669"/>
    <property type="project" value="UniProtKB-EC"/>
</dbReference>
<dbReference type="PANTHER" id="PTHR43736">
    <property type="entry name" value="ADP-RIBOSE PYROPHOSPHATASE"/>
    <property type="match status" value="1"/>
</dbReference>
<name>A0ABT9YS91_9STRE</name>
<evidence type="ECO:0000256" key="2">
    <source>
        <dbReference type="ARBA" id="ARBA00022801"/>
    </source>
</evidence>
<reference evidence="4 5" key="1">
    <citation type="submission" date="2023-07" db="EMBL/GenBank/DDBJ databases">
        <title>Genomic Encyclopedia of Type Strains, Phase IV (KMG-IV): sequencing the most valuable type-strain genomes for metagenomic binning, comparative biology and taxonomic classification.</title>
        <authorList>
            <person name="Goeker M."/>
        </authorList>
    </citation>
    <scope>NUCLEOTIDE SEQUENCE [LARGE SCALE GENOMIC DNA]</scope>
    <source>
        <strain evidence="4 5">DSM 105143</strain>
    </source>
</reference>
<dbReference type="Pfam" id="PF00293">
    <property type="entry name" value="NUDIX"/>
    <property type="match status" value="1"/>
</dbReference>
<dbReference type="InterPro" id="IPR020084">
    <property type="entry name" value="NUDIX_hydrolase_CS"/>
</dbReference>
<dbReference type="RefSeq" id="WP_370868702.1">
    <property type="nucleotide sequence ID" value="NZ_JAUSTM010000013.1"/>
</dbReference>
<feature type="domain" description="Nudix hydrolase" evidence="3">
    <location>
        <begin position="3"/>
        <end position="140"/>
    </location>
</feature>
<evidence type="ECO:0000259" key="3">
    <source>
        <dbReference type="PROSITE" id="PS51462"/>
    </source>
</evidence>
<accession>A0ABT9YS91</accession>
<comment type="similarity">
    <text evidence="1">Belongs to the Nudix hydrolase family.</text>
</comment>
<dbReference type="PANTHER" id="PTHR43736:SF1">
    <property type="entry name" value="DIHYDRONEOPTERIN TRIPHOSPHATE DIPHOSPHATASE"/>
    <property type="match status" value="1"/>
</dbReference>
<dbReference type="EC" id="3.6.1.55" evidence="4"/>
<organism evidence="4 5">
    <name type="scientific">Streptococcus moroccensis</name>
    <dbReference type="NCBI Taxonomy" id="1451356"/>
    <lineage>
        <taxon>Bacteria</taxon>
        <taxon>Bacillati</taxon>
        <taxon>Bacillota</taxon>
        <taxon>Bacilli</taxon>
        <taxon>Lactobacillales</taxon>
        <taxon>Streptococcaceae</taxon>
        <taxon>Streptococcus</taxon>
    </lineage>
</organism>
<dbReference type="Gene3D" id="3.90.79.10">
    <property type="entry name" value="Nucleoside Triphosphate Pyrophosphohydrolase"/>
    <property type="match status" value="1"/>
</dbReference>
<sequence>MLDKRFSFSGVKLALFCEGQVLTILRDDIKSIPFPNFWDLPGGGREENETPFECVAREVYEELNIRLSPEQIAWVKAYQGVVDPDQTSVFMVGELARSEHEAIRFGDEGQGYRLMPVDDFLTDKQVIPQLQERLWDYVRD</sequence>
<dbReference type="InterPro" id="IPR015797">
    <property type="entry name" value="NUDIX_hydrolase-like_dom_sf"/>
</dbReference>
<dbReference type="Proteomes" id="UP001223079">
    <property type="component" value="Unassembled WGS sequence"/>
</dbReference>
<evidence type="ECO:0000313" key="5">
    <source>
        <dbReference type="Proteomes" id="UP001223079"/>
    </source>
</evidence>
<dbReference type="InterPro" id="IPR000086">
    <property type="entry name" value="NUDIX_hydrolase_dom"/>
</dbReference>
<protein>
    <submittedName>
        <fullName evidence="4">8-oxo-dGTP diphosphatase</fullName>
        <ecNumber evidence="4">3.6.1.55</ecNumber>
    </submittedName>
</protein>
<keyword evidence="5" id="KW-1185">Reference proteome</keyword>
<gene>
    <name evidence="4" type="ORF">J2S23_001425</name>
</gene>
<comment type="caution">
    <text evidence="4">The sequence shown here is derived from an EMBL/GenBank/DDBJ whole genome shotgun (WGS) entry which is preliminary data.</text>
</comment>
<evidence type="ECO:0000313" key="4">
    <source>
        <dbReference type="EMBL" id="MDQ0222865.1"/>
    </source>
</evidence>
<dbReference type="CDD" id="cd04682">
    <property type="entry name" value="NUDIX_Hydrolase"/>
    <property type="match status" value="1"/>
</dbReference>
<dbReference type="PROSITE" id="PS00893">
    <property type="entry name" value="NUDIX_BOX"/>
    <property type="match status" value="1"/>
</dbReference>